<dbReference type="PANTHER" id="PTHR44874">
    <property type="entry name" value="TETRATRICOPEPTIDE REPEAT PROTEIN 34"/>
    <property type="match status" value="1"/>
</dbReference>
<dbReference type="PANTHER" id="PTHR44874:SF1">
    <property type="entry name" value="TETRATRICOPEPTIDE REPEAT PROTEIN 34"/>
    <property type="match status" value="1"/>
</dbReference>
<evidence type="ECO:0000313" key="2">
    <source>
        <dbReference type="Proteomes" id="UP001469553"/>
    </source>
</evidence>
<proteinExistence type="predicted"/>
<keyword evidence="2" id="KW-1185">Reference proteome</keyword>
<reference evidence="1 2" key="1">
    <citation type="submission" date="2021-06" db="EMBL/GenBank/DDBJ databases">
        <authorList>
            <person name="Palmer J.M."/>
        </authorList>
    </citation>
    <scope>NUCLEOTIDE SEQUENCE [LARGE SCALE GENOMIC DNA]</scope>
    <source>
        <strain evidence="1 2">AS_MEX2019</strain>
        <tissue evidence="1">Muscle</tissue>
    </source>
</reference>
<protein>
    <submittedName>
        <fullName evidence="1">Uncharacterized protein</fullName>
    </submittedName>
</protein>
<evidence type="ECO:0000313" key="1">
    <source>
        <dbReference type="EMBL" id="MEQ2310611.1"/>
    </source>
</evidence>
<gene>
    <name evidence="1" type="ORF">AMECASPLE_010852</name>
</gene>
<accession>A0ABV0ZX84</accession>
<comment type="caution">
    <text evidence="1">The sequence shown here is derived from an EMBL/GenBank/DDBJ whole genome shotgun (WGS) entry which is preliminary data.</text>
</comment>
<dbReference type="Proteomes" id="UP001469553">
    <property type="component" value="Unassembled WGS sequence"/>
</dbReference>
<dbReference type="InterPro" id="IPR042161">
    <property type="entry name" value="TTC34"/>
</dbReference>
<sequence>MTALVRHGVRVSELCADGDRFLQHGNLGKATSLYMSAFKTHANSTVSHMRKLERSSLGKVISTLEGWLDSHGDNQSVEITNKEWRAWLRGNFCPLHSSA</sequence>
<organism evidence="1 2">
    <name type="scientific">Ameca splendens</name>
    <dbReference type="NCBI Taxonomy" id="208324"/>
    <lineage>
        <taxon>Eukaryota</taxon>
        <taxon>Metazoa</taxon>
        <taxon>Chordata</taxon>
        <taxon>Craniata</taxon>
        <taxon>Vertebrata</taxon>
        <taxon>Euteleostomi</taxon>
        <taxon>Actinopterygii</taxon>
        <taxon>Neopterygii</taxon>
        <taxon>Teleostei</taxon>
        <taxon>Neoteleostei</taxon>
        <taxon>Acanthomorphata</taxon>
        <taxon>Ovalentaria</taxon>
        <taxon>Atherinomorphae</taxon>
        <taxon>Cyprinodontiformes</taxon>
        <taxon>Goodeidae</taxon>
        <taxon>Ameca</taxon>
    </lineage>
</organism>
<name>A0ABV0ZX84_9TELE</name>
<dbReference type="EMBL" id="JAHRIP010075873">
    <property type="protein sequence ID" value="MEQ2310611.1"/>
    <property type="molecule type" value="Genomic_DNA"/>
</dbReference>